<comment type="caution">
    <text evidence="14">The sequence shown here is derived from an EMBL/GenBank/DDBJ whole genome shotgun (WGS) entry which is preliminary data.</text>
</comment>
<dbReference type="InterPro" id="IPR013087">
    <property type="entry name" value="Znf_C2H2_type"/>
</dbReference>
<evidence type="ECO:0000256" key="8">
    <source>
        <dbReference type="PROSITE-ProRule" id="PRU01263"/>
    </source>
</evidence>
<evidence type="ECO:0008006" key="16">
    <source>
        <dbReference type="Google" id="ProtNLM"/>
    </source>
</evidence>
<proteinExistence type="predicted"/>
<dbReference type="PROSITE" id="PS00028">
    <property type="entry name" value="ZINC_FINGER_C2H2_1"/>
    <property type="match status" value="4"/>
</dbReference>
<dbReference type="InterPro" id="IPR006612">
    <property type="entry name" value="THAP_Znf"/>
</dbReference>
<name>A0A9J6BSN9_POLVA</name>
<evidence type="ECO:0000256" key="1">
    <source>
        <dbReference type="ARBA" id="ARBA00022723"/>
    </source>
</evidence>
<dbReference type="SUPFAM" id="SSF57716">
    <property type="entry name" value="Glucocorticoid receptor-like (DNA-binding domain)"/>
    <property type="match status" value="1"/>
</dbReference>
<sequence length="697" mass="82262">MNLSDESDHESRNIKKKSIDTNKRCPVKGCTSQIKDGIKFFSFPRSKKANRQFLPQAKLWSFFTRIKDFQPIHTQSMCELHFSNKCIIINTKDGSKKSLKHKSVPTIYYQENGEKIEVLYDQINMEYYGEAAEKIVKEIEESAAEEKQNLMSQRQKRLQEIKKLCRFCFTNRSDVKLLEMSKLESYSIIPIESMKNIGLSMKYSEIFNSIICANCFEKIVDFENYKKRCIYAQNELFNEMEELDKKVEAARSKPNCVNVVKQHNDNCFSIKIENLQNEVESDAETDVDVNDKHYNDYFDNNMTSENELSSILFNESKEEESRVCHIMIKNEPEFENDKNEITEVDLSSIKKKRIFSKESSERRMDNYKSETEKEDIQDRAKIRTPKKKRKFECFFCRIKFTGLKVFTSHKCTVKRVKCEVEGCDSYFINQGGYNQHLHHRHNLPKVSKHFCPVCQTCYQMSTIQFDEHCKKCIEINEYREQQIQCVQCKKICDNLKSYTAHIMLHDRKDSKQSESNETGKINSVKKNKRGKEDKMCDICGKVFDSSGLQRHKLNVHFVNFNGEMFYCDLCPIAKPTKRLLYNHMKSTHIIRWHACETCGKMFRNRELWRKHQLIHGDFKKNNRCDVCPHRPGFVTKAALNKHMRSNHGGAQPIRKYNCDICKASYSRDDLLIRHRASVHQIHQNNYTKEIISQYIRY</sequence>
<dbReference type="Pfam" id="PF00096">
    <property type="entry name" value="zf-C2H2"/>
    <property type="match status" value="2"/>
</dbReference>
<accession>A0A9J6BSN9</accession>
<evidence type="ECO:0000256" key="6">
    <source>
        <dbReference type="PROSITE-ProRule" id="PRU00042"/>
    </source>
</evidence>
<evidence type="ECO:0000256" key="9">
    <source>
        <dbReference type="SAM" id="Coils"/>
    </source>
</evidence>
<evidence type="ECO:0000256" key="4">
    <source>
        <dbReference type="ARBA" id="ARBA00022833"/>
    </source>
</evidence>
<evidence type="ECO:0000256" key="10">
    <source>
        <dbReference type="SAM" id="MobiDB-lite"/>
    </source>
</evidence>
<keyword evidence="15" id="KW-1185">Reference proteome</keyword>
<dbReference type="PANTHER" id="PTHR24379">
    <property type="entry name" value="KRAB AND ZINC FINGER DOMAIN-CONTAINING"/>
    <property type="match status" value="1"/>
</dbReference>
<evidence type="ECO:0000313" key="15">
    <source>
        <dbReference type="Proteomes" id="UP001107558"/>
    </source>
</evidence>
<dbReference type="Gene3D" id="3.30.160.60">
    <property type="entry name" value="Classic Zinc Finger"/>
    <property type="match status" value="2"/>
</dbReference>
<feature type="binding site" evidence="8">
    <location>
        <position position="168"/>
    </location>
    <ligand>
        <name>Zn(2+)</name>
        <dbReference type="ChEBI" id="CHEBI:29105"/>
    </ligand>
</feature>
<protein>
    <recommendedName>
        <fullName evidence="16">Zinc finger protein</fullName>
    </recommendedName>
</protein>
<dbReference type="SMART" id="SM00980">
    <property type="entry name" value="THAP"/>
    <property type="match status" value="1"/>
</dbReference>
<dbReference type="SUPFAM" id="SSF57667">
    <property type="entry name" value="beta-beta-alpha zinc fingers"/>
    <property type="match status" value="1"/>
</dbReference>
<evidence type="ECO:0000256" key="7">
    <source>
        <dbReference type="PROSITE-ProRule" id="PRU00309"/>
    </source>
</evidence>
<keyword evidence="3 6" id="KW-0863">Zinc-finger</keyword>
<dbReference type="SMART" id="SM00355">
    <property type="entry name" value="ZnF_C2H2"/>
    <property type="match status" value="7"/>
</dbReference>
<dbReference type="OrthoDB" id="8046034at2759"/>
<feature type="domain" description="C2H2-type" evidence="11">
    <location>
        <begin position="656"/>
        <end position="684"/>
    </location>
</feature>
<feature type="binding site" evidence="8">
    <location>
        <position position="165"/>
    </location>
    <ligand>
        <name>Zn(2+)</name>
        <dbReference type="ChEBI" id="CHEBI:29105"/>
    </ligand>
</feature>
<dbReference type="EMBL" id="JADBJN010000003">
    <property type="protein sequence ID" value="KAG5672863.1"/>
    <property type="molecule type" value="Genomic_DNA"/>
</dbReference>
<feature type="binding site" evidence="8">
    <location>
        <position position="212"/>
    </location>
    <ligand>
        <name>Zn(2+)</name>
        <dbReference type="ChEBI" id="CHEBI:29105"/>
    </ligand>
</feature>
<keyword evidence="5 7" id="KW-0238">DNA-binding</keyword>
<evidence type="ECO:0000256" key="3">
    <source>
        <dbReference type="ARBA" id="ARBA00022771"/>
    </source>
</evidence>
<dbReference type="PROSITE" id="PS50157">
    <property type="entry name" value="ZINC_FINGER_C2H2_2"/>
    <property type="match status" value="2"/>
</dbReference>
<keyword evidence="4 8" id="KW-0862">Zinc</keyword>
<dbReference type="PROSITE" id="PS51915">
    <property type="entry name" value="ZAD"/>
    <property type="match status" value="1"/>
</dbReference>
<dbReference type="InterPro" id="IPR012934">
    <property type="entry name" value="Znf_AD"/>
</dbReference>
<evidence type="ECO:0000313" key="14">
    <source>
        <dbReference type="EMBL" id="KAG5672863.1"/>
    </source>
</evidence>
<evidence type="ECO:0000256" key="2">
    <source>
        <dbReference type="ARBA" id="ARBA00022737"/>
    </source>
</evidence>
<dbReference type="AlphaFoldDB" id="A0A9J6BSN9"/>
<feature type="domain" description="ZAD" evidence="13">
    <location>
        <begin position="163"/>
        <end position="239"/>
    </location>
</feature>
<reference evidence="14" key="1">
    <citation type="submission" date="2021-03" db="EMBL/GenBank/DDBJ databases">
        <title>Chromosome level genome of the anhydrobiotic midge Polypedilum vanderplanki.</title>
        <authorList>
            <person name="Yoshida Y."/>
            <person name="Kikawada T."/>
            <person name="Gusev O."/>
        </authorList>
    </citation>
    <scope>NUCLEOTIDE SEQUENCE</scope>
    <source>
        <strain evidence="14">NIAS01</strain>
        <tissue evidence="14">Whole body or cell culture</tissue>
    </source>
</reference>
<evidence type="ECO:0000256" key="5">
    <source>
        <dbReference type="ARBA" id="ARBA00023125"/>
    </source>
</evidence>
<dbReference type="SMART" id="SM00868">
    <property type="entry name" value="zf-AD"/>
    <property type="match status" value="1"/>
</dbReference>
<evidence type="ECO:0000259" key="13">
    <source>
        <dbReference type="PROSITE" id="PS51915"/>
    </source>
</evidence>
<dbReference type="Proteomes" id="UP001107558">
    <property type="component" value="Chromosome 3"/>
</dbReference>
<evidence type="ECO:0000259" key="12">
    <source>
        <dbReference type="PROSITE" id="PS50950"/>
    </source>
</evidence>
<keyword evidence="9" id="KW-0175">Coiled coil</keyword>
<evidence type="ECO:0000259" key="11">
    <source>
        <dbReference type="PROSITE" id="PS50157"/>
    </source>
</evidence>
<feature type="region of interest" description="Disordered" evidence="10">
    <location>
        <begin position="507"/>
        <end position="526"/>
    </location>
</feature>
<dbReference type="GO" id="GO:0008270">
    <property type="term" value="F:zinc ion binding"/>
    <property type="evidence" value="ECO:0007669"/>
    <property type="project" value="UniProtKB-UniRule"/>
</dbReference>
<dbReference type="PANTHER" id="PTHR24379:SF121">
    <property type="entry name" value="C2H2-TYPE DOMAIN-CONTAINING PROTEIN"/>
    <property type="match status" value="1"/>
</dbReference>
<dbReference type="GO" id="GO:0005634">
    <property type="term" value="C:nucleus"/>
    <property type="evidence" value="ECO:0007669"/>
    <property type="project" value="InterPro"/>
</dbReference>
<feature type="domain" description="C2H2-type" evidence="11">
    <location>
        <begin position="593"/>
        <end position="620"/>
    </location>
</feature>
<feature type="coiled-coil region" evidence="9">
    <location>
        <begin position="129"/>
        <end position="164"/>
    </location>
</feature>
<dbReference type="PROSITE" id="PS50950">
    <property type="entry name" value="ZF_THAP"/>
    <property type="match status" value="1"/>
</dbReference>
<dbReference type="GO" id="GO:0003677">
    <property type="term" value="F:DNA binding"/>
    <property type="evidence" value="ECO:0007669"/>
    <property type="project" value="UniProtKB-UniRule"/>
</dbReference>
<keyword evidence="1 8" id="KW-0479">Metal-binding</keyword>
<keyword evidence="2" id="KW-0677">Repeat</keyword>
<dbReference type="InterPro" id="IPR036236">
    <property type="entry name" value="Znf_C2H2_sf"/>
</dbReference>
<feature type="binding site" evidence="8">
    <location>
        <position position="215"/>
    </location>
    <ligand>
        <name>Zn(2+)</name>
        <dbReference type="ChEBI" id="CHEBI:29105"/>
    </ligand>
</feature>
<gene>
    <name evidence="14" type="ORF">PVAND_002952</name>
</gene>
<feature type="domain" description="THAP-type" evidence="12">
    <location>
        <begin position="19"/>
        <end position="108"/>
    </location>
</feature>
<organism evidence="14 15">
    <name type="scientific">Polypedilum vanderplanki</name>
    <name type="common">Sleeping chironomid midge</name>
    <dbReference type="NCBI Taxonomy" id="319348"/>
    <lineage>
        <taxon>Eukaryota</taxon>
        <taxon>Metazoa</taxon>
        <taxon>Ecdysozoa</taxon>
        <taxon>Arthropoda</taxon>
        <taxon>Hexapoda</taxon>
        <taxon>Insecta</taxon>
        <taxon>Pterygota</taxon>
        <taxon>Neoptera</taxon>
        <taxon>Endopterygota</taxon>
        <taxon>Diptera</taxon>
        <taxon>Nematocera</taxon>
        <taxon>Chironomoidea</taxon>
        <taxon>Chironomidae</taxon>
        <taxon>Chironominae</taxon>
        <taxon>Polypedilum</taxon>
        <taxon>Polypedilum</taxon>
    </lineage>
</organism>